<comment type="caution">
    <text evidence="1">The sequence shown here is derived from an EMBL/GenBank/DDBJ whole genome shotgun (WGS) entry which is preliminary data.</text>
</comment>
<dbReference type="InterPro" id="IPR003772">
    <property type="entry name" value="YceD"/>
</dbReference>
<dbReference type="STRING" id="290052.ASU35_08440"/>
<evidence type="ECO:0000313" key="1">
    <source>
        <dbReference type="EMBL" id="KSV59527.1"/>
    </source>
</evidence>
<dbReference type="Proteomes" id="UP000054874">
    <property type="component" value="Unassembled WGS sequence"/>
</dbReference>
<dbReference type="Pfam" id="PF02620">
    <property type="entry name" value="YceD"/>
    <property type="match status" value="1"/>
</dbReference>
<organism evidence="1 2">
    <name type="scientific">Acetivibrio ethanolgignens</name>
    <dbReference type="NCBI Taxonomy" id="290052"/>
    <lineage>
        <taxon>Bacteria</taxon>
        <taxon>Bacillati</taxon>
        <taxon>Bacillota</taxon>
        <taxon>Clostridia</taxon>
        <taxon>Eubacteriales</taxon>
        <taxon>Oscillospiraceae</taxon>
        <taxon>Acetivibrio</taxon>
    </lineage>
</organism>
<name>A0A0V8QG40_9FIRM</name>
<evidence type="ECO:0000313" key="2">
    <source>
        <dbReference type="Proteomes" id="UP000054874"/>
    </source>
</evidence>
<gene>
    <name evidence="1" type="ORF">ASU35_08440</name>
</gene>
<proteinExistence type="predicted"/>
<evidence type="ECO:0008006" key="3">
    <source>
        <dbReference type="Google" id="ProtNLM"/>
    </source>
</evidence>
<protein>
    <recommendedName>
        <fullName evidence="3">DNA-binding protein</fullName>
    </recommendedName>
</protein>
<reference evidence="1 2" key="1">
    <citation type="submission" date="2015-11" db="EMBL/GenBank/DDBJ databases">
        <title>Butyribacter intestini gen. nov., sp. nov., a butyric acid-producing bacterium of the family Lachnospiraceae isolated from the human faeces.</title>
        <authorList>
            <person name="Zou Y."/>
            <person name="Xue W."/>
            <person name="Luo G."/>
            <person name="Lv M."/>
        </authorList>
    </citation>
    <scope>NUCLEOTIDE SEQUENCE [LARGE SCALE GENOMIC DNA]</scope>
    <source>
        <strain evidence="1 2">ACET-33324</strain>
    </source>
</reference>
<sequence>MILLSEIMTAKEKKKHMEAPLELKSVPVGTEMYPVTEASAVQLDFTVLSEKRMLLESNARVVLSVPCGRCLEEVNLPFDISVSKELDFNDSDADRIKELDELNYIDGYNLDLDLLIFDEILIGFPLQVLCSPDCKGICTVCGKNLNKETCECDTFVGDPRMSVIQDIFKNYKEV</sequence>
<keyword evidence="2" id="KW-1185">Reference proteome</keyword>
<dbReference type="AlphaFoldDB" id="A0A0V8QG40"/>
<dbReference type="EMBL" id="LNAM01000113">
    <property type="protein sequence ID" value="KSV59527.1"/>
    <property type="molecule type" value="Genomic_DNA"/>
</dbReference>
<accession>A0A0V8QG40</accession>